<name>A0A0F0CTI0_9BACT</name>
<comment type="similarity">
    <text evidence="1 7">Belongs to the class-II aminoacyl-tRNA synthetase family. Type 1 subfamily.</text>
</comment>
<keyword evidence="6 7" id="KW-0030">Aminoacyl-tRNA synthetase</keyword>
<keyword evidence="7" id="KW-0963">Cytoplasm</keyword>
<feature type="site" description="Important for tRNA non-discrimination" evidence="7">
    <location>
        <position position="31"/>
    </location>
</feature>
<dbReference type="InterPro" id="IPR004115">
    <property type="entry name" value="GAD-like_sf"/>
</dbReference>
<dbReference type="InterPro" id="IPR004524">
    <property type="entry name" value="Asp-tRNA-ligase_1"/>
</dbReference>
<evidence type="ECO:0000313" key="10">
    <source>
        <dbReference type="Proteomes" id="UP000033428"/>
    </source>
</evidence>
<keyword evidence="5 7" id="KW-0648">Protein biosynthesis</keyword>
<dbReference type="Pfam" id="PF01336">
    <property type="entry name" value="tRNA_anti-codon"/>
    <property type="match status" value="1"/>
</dbReference>
<evidence type="ECO:0000313" key="9">
    <source>
        <dbReference type="EMBL" id="KJJ84730.1"/>
    </source>
</evidence>
<feature type="binding site" evidence="7">
    <location>
        <position position="451"/>
    </location>
    <ligand>
        <name>L-aspartate</name>
        <dbReference type="ChEBI" id="CHEBI:29991"/>
    </ligand>
</feature>
<comment type="catalytic activity">
    <reaction evidence="7">
        <text>tRNA(Asx) + L-aspartate + ATP = L-aspartyl-tRNA(Asx) + AMP + diphosphate</text>
        <dbReference type="Rhea" id="RHEA:18349"/>
        <dbReference type="Rhea" id="RHEA-COMP:9710"/>
        <dbReference type="Rhea" id="RHEA-COMP:9711"/>
        <dbReference type="ChEBI" id="CHEBI:29991"/>
        <dbReference type="ChEBI" id="CHEBI:30616"/>
        <dbReference type="ChEBI" id="CHEBI:33019"/>
        <dbReference type="ChEBI" id="CHEBI:78442"/>
        <dbReference type="ChEBI" id="CHEBI:78516"/>
        <dbReference type="ChEBI" id="CHEBI:456215"/>
        <dbReference type="EC" id="6.1.1.23"/>
    </reaction>
</comment>
<comment type="function">
    <text evidence="7">Aspartyl-tRNA synthetase with relaxed tRNA specificity since it is able to aspartylate not only its cognate tRNA(Asp) but also tRNA(Asn). Reaction proceeds in two steps: L-aspartate is first activated by ATP to form Asp-AMP and then transferred to the acceptor end of tRNA(Asp/Asn).</text>
</comment>
<reference evidence="9 10" key="1">
    <citation type="submission" date="2015-02" db="EMBL/GenBank/DDBJ databases">
        <title>Single-cell genomics of uncultivated deep-branching MTB reveals a conserved set of magnetosome genes.</title>
        <authorList>
            <person name="Kolinko S."/>
            <person name="Richter M."/>
            <person name="Glockner F.O."/>
            <person name="Brachmann A."/>
            <person name="Schuler D."/>
        </authorList>
    </citation>
    <scope>NUCLEOTIDE SEQUENCE [LARGE SCALE GENOMIC DNA]</scope>
    <source>
        <strain evidence="9">SKK-01</strain>
    </source>
</reference>
<keyword evidence="2 7" id="KW-0436">Ligase</keyword>
<dbReference type="Gene3D" id="3.30.930.10">
    <property type="entry name" value="Bira Bifunctional Protein, Domain 2"/>
    <property type="match status" value="1"/>
</dbReference>
<feature type="binding site" evidence="7">
    <location>
        <begin position="538"/>
        <end position="541"/>
    </location>
    <ligand>
        <name>ATP</name>
        <dbReference type="ChEBI" id="CHEBI:30616"/>
    </ligand>
</feature>
<evidence type="ECO:0000256" key="3">
    <source>
        <dbReference type="ARBA" id="ARBA00022741"/>
    </source>
</evidence>
<dbReference type="NCBIfam" id="NF001750">
    <property type="entry name" value="PRK00476.1"/>
    <property type="match status" value="1"/>
</dbReference>
<dbReference type="SUPFAM" id="SSF55681">
    <property type="entry name" value="Class II aaRS and biotin synthetases"/>
    <property type="match status" value="1"/>
</dbReference>
<dbReference type="CDD" id="cd04317">
    <property type="entry name" value="EcAspRS_like_N"/>
    <property type="match status" value="1"/>
</dbReference>
<keyword evidence="3 7" id="KW-0547">Nucleotide-binding</keyword>
<proteinExistence type="inferred from homology"/>
<gene>
    <name evidence="7" type="primary">aspS</name>
    <name evidence="9" type="ORF">OMAG_001405</name>
</gene>
<organism evidence="9 10">
    <name type="scientific">Candidatus Omnitrophus magneticus</name>
    <dbReference type="NCBI Taxonomy" id="1609969"/>
    <lineage>
        <taxon>Bacteria</taxon>
        <taxon>Pseudomonadati</taxon>
        <taxon>Candidatus Omnitrophota</taxon>
        <taxon>Candidatus Omnitrophus</taxon>
    </lineage>
</organism>
<dbReference type="Proteomes" id="UP000033428">
    <property type="component" value="Unassembled WGS sequence"/>
</dbReference>
<dbReference type="GO" id="GO:0003676">
    <property type="term" value="F:nucleic acid binding"/>
    <property type="evidence" value="ECO:0007669"/>
    <property type="project" value="InterPro"/>
</dbReference>
<dbReference type="NCBIfam" id="TIGR00459">
    <property type="entry name" value="aspS_bact"/>
    <property type="match status" value="1"/>
</dbReference>
<evidence type="ECO:0000256" key="1">
    <source>
        <dbReference type="ARBA" id="ARBA00006303"/>
    </source>
</evidence>
<dbReference type="GO" id="GO:0006422">
    <property type="term" value="P:aspartyl-tRNA aminoacylation"/>
    <property type="evidence" value="ECO:0007669"/>
    <property type="project" value="UniProtKB-UniRule"/>
</dbReference>
<dbReference type="InterPro" id="IPR045864">
    <property type="entry name" value="aa-tRNA-synth_II/BPL/LPL"/>
</dbReference>
<dbReference type="Pfam" id="PF02938">
    <property type="entry name" value="GAD"/>
    <property type="match status" value="1"/>
</dbReference>
<dbReference type="SUPFAM" id="SSF50249">
    <property type="entry name" value="Nucleic acid-binding proteins"/>
    <property type="match status" value="1"/>
</dbReference>
<feature type="binding site" evidence="7">
    <location>
        <position position="493"/>
    </location>
    <ligand>
        <name>L-aspartate</name>
        <dbReference type="ChEBI" id="CHEBI:29991"/>
    </ligand>
</feature>
<dbReference type="AlphaFoldDB" id="A0A0F0CTI0"/>
<dbReference type="PROSITE" id="PS50862">
    <property type="entry name" value="AA_TRNA_LIGASE_II"/>
    <property type="match status" value="1"/>
</dbReference>
<evidence type="ECO:0000256" key="6">
    <source>
        <dbReference type="ARBA" id="ARBA00023146"/>
    </source>
</evidence>
<dbReference type="InterPro" id="IPR004364">
    <property type="entry name" value="Aa-tRNA-synt_II"/>
</dbReference>
<accession>A0A0F0CTI0</accession>
<dbReference type="EMBL" id="JYNY01000277">
    <property type="protein sequence ID" value="KJJ84730.1"/>
    <property type="molecule type" value="Genomic_DNA"/>
</dbReference>
<dbReference type="Gene3D" id="2.40.50.140">
    <property type="entry name" value="Nucleic acid-binding proteins"/>
    <property type="match status" value="1"/>
</dbReference>
<evidence type="ECO:0000256" key="4">
    <source>
        <dbReference type="ARBA" id="ARBA00022840"/>
    </source>
</evidence>
<dbReference type="InterPro" id="IPR002312">
    <property type="entry name" value="Asp/Asn-tRNA-synth_IIb"/>
</dbReference>
<dbReference type="InterPro" id="IPR029351">
    <property type="entry name" value="GAD_dom"/>
</dbReference>
<feature type="region of interest" description="Aspartate" evidence="7">
    <location>
        <begin position="200"/>
        <end position="203"/>
    </location>
</feature>
<dbReference type="EC" id="6.1.1.23" evidence="7"/>
<dbReference type="InterPro" id="IPR012340">
    <property type="entry name" value="NA-bd_OB-fold"/>
</dbReference>
<dbReference type="InterPro" id="IPR004365">
    <property type="entry name" value="NA-bd_OB_tRNA"/>
</dbReference>
<dbReference type="SUPFAM" id="SSF55261">
    <property type="entry name" value="GAD domain-like"/>
    <property type="match status" value="1"/>
</dbReference>
<comment type="subunit">
    <text evidence="7">Homodimer.</text>
</comment>
<dbReference type="PANTHER" id="PTHR22594">
    <property type="entry name" value="ASPARTYL/LYSYL-TRNA SYNTHETASE"/>
    <property type="match status" value="1"/>
</dbReference>
<feature type="site" description="Important for tRNA non-discrimination" evidence="7">
    <location>
        <position position="83"/>
    </location>
</feature>
<dbReference type="HAMAP" id="MF_00044">
    <property type="entry name" value="Asp_tRNA_synth_type1"/>
    <property type="match status" value="1"/>
</dbReference>
<evidence type="ECO:0000256" key="7">
    <source>
        <dbReference type="HAMAP-Rule" id="MF_00044"/>
    </source>
</evidence>
<comment type="caution">
    <text evidence="9">The sequence shown here is derived from an EMBL/GenBank/DDBJ whole genome shotgun (WGS) entry which is preliminary data.</text>
</comment>
<evidence type="ECO:0000256" key="2">
    <source>
        <dbReference type="ARBA" id="ARBA00022598"/>
    </source>
</evidence>
<feature type="binding site" evidence="7">
    <location>
        <position position="176"/>
    </location>
    <ligand>
        <name>L-aspartate</name>
        <dbReference type="ChEBI" id="CHEBI:29991"/>
    </ligand>
</feature>
<comment type="subcellular location">
    <subcellularLocation>
        <location evidence="7">Cytoplasm</location>
    </subcellularLocation>
</comment>
<keyword evidence="10" id="KW-1185">Reference proteome</keyword>
<dbReference type="CDD" id="cd00777">
    <property type="entry name" value="AspRS_core"/>
    <property type="match status" value="1"/>
</dbReference>
<feature type="binding site" evidence="7">
    <location>
        <position position="222"/>
    </location>
    <ligand>
        <name>L-aspartate</name>
        <dbReference type="ChEBI" id="CHEBI:29991"/>
    </ligand>
</feature>
<sequence length="593" mass="67431">MYRTHTCGELRKEDISKNIILSGWVWSRRDHGDIVFIDMRDKFGVTQIVFDPSHSKESHAKAHNLRNEYCLKISGIVKERPAGTINSKLATGDIEVYVEKIEILSESEPLPFEIKDQSELLSEEVRLKYRYLDLRRPSMQYRLNLRHRVYKYIFDFFSKEGFTYIETPILTKSTPEGARDYLVPSRLQKGSFYALPQSPQIFKQLLMVSGLEKYFQIAKCFRDEDLRADRQPEFTQLDLEMSFVEQNDILNICEKFYKGLFKEALGRDIEIPFQRMTHSDAMDKYGSDKPDLRFGMELANLTDGIKEHGTNFKIFNDVISSGGRIMGLAAEGYGSISRKDIDTLTAFAGEYGAKGLAYFKIEDNVVTSPIVKFFPEETINFIKSKTGAKPGDMIFIVAADKATARSAMGALRLKIGKEKGLSDAAKLKFLWVVDFPLFTYDKEDKRWVSEHHPFTSFIEEDAKYLETGELDKVRSKSYDLVLNGSEIGSGSIRIHRKDIQKKVFNILGIDDESAAKKFGFLLEAFSYGAPPHGGVAFGIDRLITLFTGDSSIREVIPFPKTQRGVCPLSDAPSSIDELQLRDLGLKLNPKILD</sequence>
<evidence type="ECO:0000256" key="5">
    <source>
        <dbReference type="ARBA" id="ARBA00022917"/>
    </source>
</evidence>
<dbReference type="PATRIC" id="fig|1609969.3.peg.1501"/>
<dbReference type="InterPro" id="IPR006195">
    <property type="entry name" value="aa-tRNA-synth_II"/>
</dbReference>
<feature type="binding site" evidence="7">
    <location>
        <position position="486"/>
    </location>
    <ligand>
        <name>ATP</name>
        <dbReference type="ChEBI" id="CHEBI:30616"/>
    </ligand>
</feature>
<evidence type="ECO:0000259" key="8">
    <source>
        <dbReference type="PROSITE" id="PS50862"/>
    </source>
</evidence>
<dbReference type="GO" id="GO:0050560">
    <property type="term" value="F:aspartate-tRNA(Asn) ligase activity"/>
    <property type="evidence" value="ECO:0007669"/>
    <property type="project" value="UniProtKB-EC"/>
</dbReference>
<protein>
    <recommendedName>
        <fullName evidence="7">Aspartate--tRNA(Asp/Asn) ligase</fullName>
        <ecNumber evidence="7">6.1.1.23</ecNumber>
    </recommendedName>
    <alternativeName>
        <fullName evidence="7">Aspartyl-tRNA synthetase</fullName>
        <shortName evidence="7">AspRS</shortName>
    </alternativeName>
    <alternativeName>
        <fullName evidence="7">Non-discriminating aspartyl-tRNA synthetase</fullName>
        <shortName evidence="7">ND-AspRS</shortName>
    </alternativeName>
</protein>
<dbReference type="Pfam" id="PF00152">
    <property type="entry name" value="tRNA-synt_2"/>
    <property type="match status" value="1"/>
</dbReference>
<dbReference type="GO" id="GO:0005524">
    <property type="term" value="F:ATP binding"/>
    <property type="evidence" value="ECO:0007669"/>
    <property type="project" value="UniProtKB-UniRule"/>
</dbReference>
<dbReference type="GO" id="GO:0004815">
    <property type="term" value="F:aspartate-tRNA ligase activity"/>
    <property type="evidence" value="ECO:0007669"/>
    <property type="project" value="UniProtKB-UniRule"/>
</dbReference>
<dbReference type="PRINTS" id="PR01042">
    <property type="entry name" value="TRNASYNTHASP"/>
</dbReference>
<dbReference type="InterPro" id="IPR047090">
    <property type="entry name" value="AspRS_core"/>
</dbReference>
<feature type="binding site" evidence="7">
    <location>
        <position position="231"/>
    </location>
    <ligand>
        <name>ATP</name>
        <dbReference type="ChEBI" id="CHEBI:30616"/>
    </ligand>
</feature>
<dbReference type="InterPro" id="IPR047089">
    <property type="entry name" value="Asp-tRNA-ligase_1_N"/>
</dbReference>
<feature type="binding site" evidence="7">
    <location>
        <begin position="222"/>
        <end position="224"/>
    </location>
    <ligand>
        <name>ATP</name>
        <dbReference type="ChEBI" id="CHEBI:30616"/>
    </ligand>
</feature>
<keyword evidence="4 7" id="KW-0067">ATP-binding</keyword>
<dbReference type="GO" id="GO:0005737">
    <property type="term" value="C:cytoplasm"/>
    <property type="evidence" value="ECO:0007669"/>
    <property type="project" value="UniProtKB-SubCell"/>
</dbReference>
<dbReference type="Gene3D" id="3.30.1360.30">
    <property type="entry name" value="GAD-like domain"/>
    <property type="match status" value="1"/>
</dbReference>
<dbReference type="PANTHER" id="PTHR22594:SF5">
    <property type="entry name" value="ASPARTATE--TRNA LIGASE, MITOCHONDRIAL"/>
    <property type="match status" value="1"/>
</dbReference>
<feature type="domain" description="Aminoacyl-transfer RNA synthetases class-II family profile" evidence="8">
    <location>
        <begin position="145"/>
        <end position="557"/>
    </location>
</feature>